<comment type="caution">
    <text evidence="2">The sequence shown here is derived from an EMBL/GenBank/DDBJ whole genome shotgun (WGS) entry which is preliminary data.</text>
</comment>
<name>A0AAW1SQ04_9CHLO</name>
<dbReference type="EMBL" id="JALJOV010001247">
    <property type="protein sequence ID" value="KAK9851346.1"/>
    <property type="molecule type" value="Genomic_DNA"/>
</dbReference>
<gene>
    <name evidence="2" type="ORF">WJX84_011517</name>
</gene>
<evidence type="ECO:0000313" key="3">
    <source>
        <dbReference type="Proteomes" id="UP001485043"/>
    </source>
</evidence>
<proteinExistence type="predicted"/>
<feature type="region of interest" description="Disordered" evidence="1">
    <location>
        <begin position="1"/>
        <end position="48"/>
    </location>
</feature>
<sequence length="156" mass="17121">MLPEIPGGVPTHVAPQEDFGGQRDRACSQEAASGFKEPHTDENDPSQSSLDNIVLLDIEQCAGLQKQHPCSHQMDYERLADHPGTNEFAVACLHRGDHLQCLHVQSPACTQQDALPADLPALLLWVWEPSKRDQIEHSSTPVAVFTVMAAHVQNES</sequence>
<protein>
    <submittedName>
        <fullName evidence="2">Uncharacterized protein</fullName>
    </submittedName>
</protein>
<reference evidence="2 3" key="1">
    <citation type="journal article" date="2024" name="Nat. Commun.">
        <title>Phylogenomics reveals the evolutionary origins of lichenization in chlorophyte algae.</title>
        <authorList>
            <person name="Puginier C."/>
            <person name="Libourel C."/>
            <person name="Otte J."/>
            <person name="Skaloud P."/>
            <person name="Haon M."/>
            <person name="Grisel S."/>
            <person name="Petersen M."/>
            <person name="Berrin J.G."/>
            <person name="Delaux P.M."/>
            <person name="Dal Grande F."/>
            <person name="Keller J."/>
        </authorList>
    </citation>
    <scope>NUCLEOTIDE SEQUENCE [LARGE SCALE GENOMIC DNA]</scope>
    <source>
        <strain evidence="2 3">SAG 2523</strain>
    </source>
</reference>
<dbReference type="AlphaFoldDB" id="A0AAW1SQ04"/>
<organism evidence="2 3">
    <name type="scientific">Apatococcus fuscideae</name>
    <dbReference type="NCBI Taxonomy" id="2026836"/>
    <lineage>
        <taxon>Eukaryota</taxon>
        <taxon>Viridiplantae</taxon>
        <taxon>Chlorophyta</taxon>
        <taxon>core chlorophytes</taxon>
        <taxon>Trebouxiophyceae</taxon>
        <taxon>Chlorellales</taxon>
        <taxon>Chlorellaceae</taxon>
        <taxon>Apatococcus</taxon>
    </lineage>
</organism>
<keyword evidence="3" id="KW-1185">Reference proteome</keyword>
<dbReference type="Proteomes" id="UP001485043">
    <property type="component" value="Unassembled WGS sequence"/>
</dbReference>
<evidence type="ECO:0000256" key="1">
    <source>
        <dbReference type="SAM" id="MobiDB-lite"/>
    </source>
</evidence>
<accession>A0AAW1SQ04</accession>
<evidence type="ECO:0000313" key="2">
    <source>
        <dbReference type="EMBL" id="KAK9851346.1"/>
    </source>
</evidence>